<dbReference type="EMBL" id="CAXHTA020000019">
    <property type="protein sequence ID" value="CAL5228649.1"/>
    <property type="molecule type" value="Genomic_DNA"/>
</dbReference>
<dbReference type="PIRSF" id="PIRSF500210">
    <property type="entry name" value="FBPtase"/>
    <property type="match status" value="1"/>
</dbReference>
<protein>
    <recommendedName>
        <fullName evidence="12">Fructose-1,6-bisphosphatase, cytosolic</fullName>
        <ecNumber evidence="5">3.1.3.11</ecNumber>
    </recommendedName>
    <alternativeName>
        <fullName evidence="11">D-fructose-1,6-bisphosphate 1-phosphohydrolase</fullName>
    </alternativeName>
</protein>
<dbReference type="PANTHER" id="PTHR11556:SF41">
    <property type="entry name" value="FRUCTOSE-1,6-BISPHOSPHATASE, CYTOSOLIC"/>
    <property type="match status" value="1"/>
</dbReference>
<evidence type="ECO:0000259" key="15">
    <source>
        <dbReference type="Pfam" id="PF18913"/>
    </source>
</evidence>
<evidence type="ECO:0000256" key="8">
    <source>
        <dbReference type="ARBA" id="ARBA00022801"/>
    </source>
</evidence>
<dbReference type="Gene3D" id="3.40.190.80">
    <property type="match status" value="1"/>
</dbReference>
<evidence type="ECO:0000256" key="13">
    <source>
        <dbReference type="RuleBase" id="RU000508"/>
    </source>
</evidence>
<evidence type="ECO:0000313" key="16">
    <source>
        <dbReference type="EMBL" id="CAL5228649.1"/>
    </source>
</evidence>
<evidence type="ECO:0000256" key="9">
    <source>
        <dbReference type="ARBA" id="ARBA00022842"/>
    </source>
</evidence>
<dbReference type="PANTHER" id="PTHR11556">
    <property type="entry name" value="FRUCTOSE-1,6-BISPHOSPHATASE-RELATED"/>
    <property type="match status" value="1"/>
</dbReference>
<dbReference type="PIRSF" id="PIRSF000904">
    <property type="entry name" value="FBPtase_SBPase"/>
    <property type="match status" value="1"/>
</dbReference>
<dbReference type="InterPro" id="IPR020548">
    <property type="entry name" value="Fructose_bisphosphatase_AS"/>
</dbReference>
<evidence type="ECO:0000313" key="17">
    <source>
        <dbReference type="Proteomes" id="UP001497392"/>
    </source>
</evidence>
<proteinExistence type="inferred from homology"/>
<keyword evidence="17" id="KW-1185">Reference proteome</keyword>
<dbReference type="PROSITE" id="PS00124">
    <property type="entry name" value="FBPASE"/>
    <property type="match status" value="1"/>
</dbReference>
<dbReference type="Proteomes" id="UP001497392">
    <property type="component" value="Unassembled WGS sequence"/>
</dbReference>
<dbReference type="InterPro" id="IPR044015">
    <property type="entry name" value="FBPase_C_dom"/>
</dbReference>
<keyword evidence="10 13" id="KW-0119">Carbohydrate metabolism</keyword>
<evidence type="ECO:0000256" key="4">
    <source>
        <dbReference type="ARBA" id="ARBA00010941"/>
    </source>
</evidence>
<gene>
    <name evidence="16" type="primary">g11818</name>
    <name evidence="16" type="ORF">VP750_LOCUS10555</name>
</gene>
<dbReference type="InterPro" id="IPR033391">
    <property type="entry name" value="FBPase_N"/>
</dbReference>
<evidence type="ECO:0000256" key="6">
    <source>
        <dbReference type="ARBA" id="ARBA00022490"/>
    </source>
</evidence>
<evidence type="ECO:0000256" key="1">
    <source>
        <dbReference type="ARBA" id="ARBA00001273"/>
    </source>
</evidence>
<feature type="domain" description="Fructose-1-6-bisphosphatase class I N-terminal" evidence="14">
    <location>
        <begin position="34"/>
        <end position="219"/>
    </location>
</feature>
<organism evidence="16 17">
    <name type="scientific">Coccomyxa viridis</name>
    <dbReference type="NCBI Taxonomy" id="1274662"/>
    <lineage>
        <taxon>Eukaryota</taxon>
        <taxon>Viridiplantae</taxon>
        <taxon>Chlorophyta</taxon>
        <taxon>core chlorophytes</taxon>
        <taxon>Trebouxiophyceae</taxon>
        <taxon>Trebouxiophyceae incertae sedis</taxon>
        <taxon>Coccomyxaceae</taxon>
        <taxon>Coccomyxa</taxon>
    </lineage>
</organism>
<keyword evidence="9" id="KW-0460">Magnesium</keyword>
<sequence length="357" mass="38229">MRQIANQSRGVLSQGNMGAEVKGVTNGLSTDPLTLPQWVLVQQQKEAPHARGNLSILLNAICVACKFVDSAVRKAGLSDLLGLAGTGNIQGEDQKKLDIVANEVFINVLRRSGQCSVLVSEEVDDEVIIEGGGEYSVVFDPLDGSSNIDCGVSIGTILGIYKKEKTEAPSVKNVLKSGRELVGAAYCLYGSSCSMVLSVGKQPAHFTLDPSLGEFVLTTPAMSVPEKGNIYSINEGNSVLWDTAVSRYVQECKNPSNGGSPKSLRYVGSMVADVHRTILYGGIFMYPADRKATKGKLRLLYEGNPMAYLVESAGGRAITHEGPVLDIVPASIHERCPIFLGSRIDIEELEAFLHAKA</sequence>
<evidence type="ECO:0000256" key="11">
    <source>
        <dbReference type="ARBA" id="ARBA00032973"/>
    </source>
</evidence>
<dbReference type="Pfam" id="PF00316">
    <property type="entry name" value="FBPase"/>
    <property type="match status" value="1"/>
</dbReference>
<keyword evidence="8 13" id="KW-0378">Hydrolase</keyword>
<feature type="domain" description="Fructose-1-6-bisphosphatase class 1 C-terminal" evidence="15">
    <location>
        <begin position="224"/>
        <end position="353"/>
    </location>
</feature>
<dbReference type="NCBIfam" id="NF006778">
    <property type="entry name" value="PRK09293.1-1"/>
    <property type="match status" value="1"/>
</dbReference>
<comment type="catalytic activity">
    <reaction evidence="1">
        <text>beta-D-fructose 1,6-bisphosphate + H2O = beta-D-fructose 6-phosphate + phosphate</text>
        <dbReference type="Rhea" id="RHEA:11064"/>
        <dbReference type="ChEBI" id="CHEBI:15377"/>
        <dbReference type="ChEBI" id="CHEBI:32966"/>
        <dbReference type="ChEBI" id="CHEBI:43474"/>
        <dbReference type="ChEBI" id="CHEBI:57634"/>
        <dbReference type="EC" id="3.1.3.11"/>
    </reaction>
</comment>
<comment type="subcellular location">
    <subcellularLocation>
        <location evidence="3">Cytoplasm</location>
    </subcellularLocation>
</comment>
<keyword evidence="6" id="KW-0963">Cytoplasm</keyword>
<dbReference type="HAMAP" id="MF_01855">
    <property type="entry name" value="FBPase_class1"/>
    <property type="match status" value="1"/>
</dbReference>
<dbReference type="Pfam" id="PF18913">
    <property type="entry name" value="FBPase_C"/>
    <property type="match status" value="1"/>
</dbReference>
<evidence type="ECO:0000256" key="12">
    <source>
        <dbReference type="ARBA" id="ARBA00040159"/>
    </source>
</evidence>
<dbReference type="CDD" id="cd00354">
    <property type="entry name" value="FBPase"/>
    <property type="match status" value="1"/>
</dbReference>
<dbReference type="EC" id="3.1.3.11" evidence="5"/>
<evidence type="ECO:0000256" key="5">
    <source>
        <dbReference type="ARBA" id="ARBA00013093"/>
    </source>
</evidence>
<comment type="similarity">
    <text evidence="4 13">Belongs to the FBPase class 1 family.</text>
</comment>
<reference evidence="16 17" key="1">
    <citation type="submission" date="2024-06" db="EMBL/GenBank/DDBJ databases">
        <authorList>
            <person name="Kraege A."/>
            <person name="Thomma B."/>
        </authorList>
    </citation>
    <scope>NUCLEOTIDE SEQUENCE [LARGE SCALE GENOMIC DNA]</scope>
</reference>
<comment type="caution">
    <text evidence="16">The sequence shown here is derived from an EMBL/GenBank/DDBJ whole genome shotgun (WGS) entry which is preliminary data.</text>
</comment>
<accession>A0ABP1G8Y3</accession>
<dbReference type="SUPFAM" id="SSF56655">
    <property type="entry name" value="Carbohydrate phosphatase"/>
    <property type="match status" value="1"/>
</dbReference>
<dbReference type="InterPro" id="IPR000146">
    <property type="entry name" value="FBPase_class-1"/>
</dbReference>
<keyword evidence="7" id="KW-0479">Metal-binding</keyword>
<dbReference type="Gene3D" id="3.30.540.10">
    <property type="entry name" value="Fructose-1,6-Bisphosphatase, subunit A, domain 1"/>
    <property type="match status" value="1"/>
</dbReference>
<evidence type="ECO:0000256" key="3">
    <source>
        <dbReference type="ARBA" id="ARBA00004496"/>
    </source>
</evidence>
<dbReference type="PRINTS" id="PR00115">
    <property type="entry name" value="F16BPHPHTASE"/>
</dbReference>
<name>A0ABP1G8Y3_9CHLO</name>
<comment type="cofactor">
    <cofactor evidence="2">
        <name>Mg(2+)</name>
        <dbReference type="ChEBI" id="CHEBI:18420"/>
    </cofactor>
</comment>
<evidence type="ECO:0000256" key="10">
    <source>
        <dbReference type="ARBA" id="ARBA00023277"/>
    </source>
</evidence>
<dbReference type="InterPro" id="IPR028343">
    <property type="entry name" value="FBPtase"/>
</dbReference>
<evidence type="ECO:0000256" key="2">
    <source>
        <dbReference type="ARBA" id="ARBA00001946"/>
    </source>
</evidence>
<evidence type="ECO:0000259" key="14">
    <source>
        <dbReference type="Pfam" id="PF00316"/>
    </source>
</evidence>
<evidence type="ECO:0000256" key="7">
    <source>
        <dbReference type="ARBA" id="ARBA00022723"/>
    </source>
</evidence>